<proteinExistence type="predicted"/>
<evidence type="ECO:0000313" key="2">
    <source>
        <dbReference type="EMBL" id="EJT73678.1"/>
    </source>
</evidence>
<organism evidence="2">
    <name type="scientific">Gaeumannomyces tritici (strain R3-111a-1)</name>
    <name type="common">Wheat and barley take-all root rot fungus</name>
    <name type="synonym">Gaeumannomyces graminis var. tritici</name>
    <dbReference type="NCBI Taxonomy" id="644352"/>
    <lineage>
        <taxon>Eukaryota</taxon>
        <taxon>Fungi</taxon>
        <taxon>Dikarya</taxon>
        <taxon>Ascomycota</taxon>
        <taxon>Pezizomycotina</taxon>
        <taxon>Sordariomycetes</taxon>
        <taxon>Sordariomycetidae</taxon>
        <taxon>Magnaporthales</taxon>
        <taxon>Magnaporthaceae</taxon>
        <taxon>Gaeumannomyces</taxon>
    </lineage>
</organism>
<evidence type="ECO:0000313" key="3">
    <source>
        <dbReference type="EnsemblFungi" id="EJT73678"/>
    </source>
</evidence>
<gene>
    <name evidence="3" type="primary">20347992</name>
    <name evidence="2" type="ORF">GGTG_07534</name>
</gene>
<evidence type="ECO:0008006" key="5">
    <source>
        <dbReference type="Google" id="ProtNLM"/>
    </source>
</evidence>
<dbReference type="AlphaFoldDB" id="J3P1Y6"/>
<reference evidence="3" key="5">
    <citation type="submission" date="2018-04" db="UniProtKB">
        <authorList>
            <consortium name="EnsemblFungi"/>
        </authorList>
    </citation>
    <scope>IDENTIFICATION</scope>
    <source>
        <strain evidence="3">R3-111a-1</strain>
    </source>
</reference>
<feature type="signal peptide" evidence="1">
    <location>
        <begin position="1"/>
        <end position="21"/>
    </location>
</feature>
<sequence>MHTASVIPLLVLRPLGLVCHASPHVRPPGAKSTAKQPRCDTYKLGVSQVRLANDVLLFYSLGRNGQATEDVQGCQHPCSSLQSMLTGKHGLKLCHSRMCIRGIK</sequence>
<keyword evidence="1" id="KW-0732">Signal</keyword>
<reference evidence="2" key="3">
    <citation type="submission" date="2010-09" db="EMBL/GenBank/DDBJ databases">
        <title>Annotation of Gaeumannomyces graminis var. tritici R3-111a-1.</title>
        <authorList>
            <consortium name="The Broad Institute Genome Sequencing Platform"/>
            <person name="Ma L.-J."/>
            <person name="Dead R."/>
            <person name="Young S.K."/>
            <person name="Zeng Q."/>
            <person name="Gargeya S."/>
            <person name="Fitzgerald M."/>
            <person name="Haas B."/>
            <person name="Abouelleil A."/>
            <person name="Alvarado L."/>
            <person name="Arachchi H.M."/>
            <person name="Berlin A."/>
            <person name="Brown A."/>
            <person name="Chapman S.B."/>
            <person name="Chen Z."/>
            <person name="Dunbar C."/>
            <person name="Freedman E."/>
            <person name="Gearin G."/>
            <person name="Gellesch M."/>
            <person name="Goldberg J."/>
            <person name="Griggs A."/>
            <person name="Gujja S."/>
            <person name="Heiman D."/>
            <person name="Howarth C."/>
            <person name="Larson L."/>
            <person name="Lui A."/>
            <person name="MacDonald P.J.P."/>
            <person name="Mehta T."/>
            <person name="Montmayeur A."/>
            <person name="Murphy C."/>
            <person name="Neiman D."/>
            <person name="Pearson M."/>
            <person name="Priest M."/>
            <person name="Roberts A."/>
            <person name="Saif S."/>
            <person name="Shea T."/>
            <person name="Shenoy N."/>
            <person name="Sisk P."/>
            <person name="Stolte C."/>
            <person name="Sykes S."/>
            <person name="Yandava C."/>
            <person name="Wortman J."/>
            <person name="Nusbaum C."/>
            <person name="Birren B."/>
        </authorList>
    </citation>
    <scope>NUCLEOTIDE SEQUENCE</scope>
    <source>
        <strain evidence="2">R3-111a-1</strain>
    </source>
</reference>
<reference evidence="2" key="2">
    <citation type="submission" date="2010-07" db="EMBL/GenBank/DDBJ databases">
        <authorList>
            <consortium name="The Broad Institute Genome Sequencing Platform"/>
            <consortium name="Broad Institute Genome Sequencing Center for Infectious Disease"/>
            <person name="Ma L.-J."/>
            <person name="Dead R."/>
            <person name="Young S."/>
            <person name="Zeng Q."/>
            <person name="Koehrsen M."/>
            <person name="Alvarado L."/>
            <person name="Berlin A."/>
            <person name="Chapman S.B."/>
            <person name="Chen Z."/>
            <person name="Freedman E."/>
            <person name="Gellesch M."/>
            <person name="Goldberg J."/>
            <person name="Griggs A."/>
            <person name="Gujja S."/>
            <person name="Heilman E.R."/>
            <person name="Heiman D."/>
            <person name="Hepburn T."/>
            <person name="Howarth C."/>
            <person name="Jen D."/>
            <person name="Larson L."/>
            <person name="Mehta T."/>
            <person name="Neiman D."/>
            <person name="Pearson M."/>
            <person name="Roberts A."/>
            <person name="Saif S."/>
            <person name="Shea T."/>
            <person name="Shenoy N."/>
            <person name="Sisk P."/>
            <person name="Stolte C."/>
            <person name="Sykes S."/>
            <person name="Walk T."/>
            <person name="White J."/>
            <person name="Yandava C."/>
            <person name="Haas B."/>
            <person name="Nusbaum C."/>
            <person name="Birren B."/>
        </authorList>
    </citation>
    <scope>NUCLEOTIDE SEQUENCE</scope>
    <source>
        <strain evidence="2">R3-111a-1</strain>
    </source>
</reference>
<accession>J3P1Y6</accession>
<dbReference type="VEuPathDB" id="FungiDB:GGTG_07534"/>
<dbReference type="HOGENOM" id="CLU_2250339_0_0_1"/>
<dbReference type="GeneID" id="20347992"/>
<reference evidence="3" key="4">
    <citation type="journal article" date="2015" name="G3 (Bethesda)">
        <title>Genome sequences of three phytopathogenic species of the Magnaporthaceae family of fungi.</title>
        <authorList>
            <person name="Okagaki L.H."/>
            <person name="Nunes C.C."/>
            <person name="Sailsbery J."/>
            <person name="Clay B."/>
            <person name="Brown D."/>
            <person name="John T."/>
            <person name="Oh Y."/>
            <person name="Young N."/>
            <person name="Fitzgerald M."/>
            <person name="Haas B.J."/>
            <person name="Zeng Q."/>
            <person name="Young S."/>
            <person name="Adiconis X."/>
            <person name="Fan L."/>
            <person name="Levin J.Z."/>
            <person name="Mitchell T.K."/>
            <person name="Okubara P.A."/>
            <person name="Farman M.L."/>
            <person name="Kohn L.M."/>
            <person name="Birren B."/>
            <person name="Ma L.-J."/>
            <person name="Dean R.A."/>
        </authorList>
    </citation>
    <scope>NUCLEOTIDE SEQUENCE</scope>
    <source>
        <strain evidence="3">R3-111a-1</strain>
    </source>
</reference>
<evidence type="ECO:0000313" key="4">
    <source>
        <dbReference type="Proteomes" id="UP000006039"/>
    </source>
</evidence>
<keyword evidence="4" id="KW-1185">Reference proteome</keyword>
<protein>
    <recommendedName>
        <fullName evidence="5">Secreted protein</fullName>
    </recommendedName>
</protein>
<dbReference type="Proteomes" id="UP000006039">
    <property type="component" value="Unassembled WGS sequence"/>
</dbReference>
<evidence type="ECO:0000256" key="1">
    <source>
        <dbReference type="SAM" id="SignalP"/>
    </source>
</evidence>
<reference evidence="4" key="1">
    <citation type="submission" date="2010-07" db="EMBL/GenBank/DDBJ databases">
        <title>The genome sequence of Gaeumannomyces graminis var. tritici strain R3-111a-1.</title>
        <authorList>
            <consortium name="The Broad Institute Genome Sequencing Platform"/>
            <person name="Ma L.-J."/>
            <person name="Dead R."/>
            <person name="Young S."/>
            <person name="Zeng Q."/>
            <person name="Koehrsen M."/>
            <person name="Alvarado L."/>
            <person name="Berlin A."/>
            <person name="Chapman S.B."/>
            <person name="Chen Z."/>
            <person name="Freedman E."/>
            <person name="Gellesch M."/>
            <person name="Goldberg J."/>
            <person name="Griggs A."/>
            <person name="Gujja S."/>
            <person name="Heilman E.R."/>
            <person name="Heiman D."/>
            <person name="Hepburn T."/>
            <person name="Howarth C."/>
            <person name="Jen D."/>
            <person name="Larson L."/>
            <person name="Mehta T."/>
            <person name="Neiman D."/>
            <person name="Pearson M."/>
            <person name="Roberts A."/>
            <person name="Saif S."/>
            <person name="Shea T."/>
            <person name="Shenoy N."/>
            <person name="Sisk P."/>
            <person name="Stolte C."/>
            <person name="Sykes S."/>
            <person name="Walk T."/>
            <person name="White J."/>
            <person name="Yandava C."/>
            <person name="Haas B."/>
            <person name="Nusbaum C."/>
            <person name="Birren B."/>
        </authorList>
    </citation>
    <scope>NUCLEOTIDE SEQUENCE [LARGE SCALE GENOMIC DNA]</scope>
    <source>
        <strain evidence="4">R3-111a-1</strain>
    </source>
</reference>
<feature type="chain" id="PRO_5015094718" description="Secreted protein" evidence="1">
    <location>
        <begin position="22"/>
        <end position="104"/>
    </location>
</feature>
<dbReference type="EMBL" id="GL385398">
    <property type="protein sequence ID" value="EJT73678.1"/>
    <property type="molecule type" value="Genomic_DNA"/>
</dbReference>
<name>J3P1Y6_GAET3</name>
<dbReference type="EnsemblFungi" id="EJT73678">
    <property type="protein sequence ID" value="EJT73678"/>
    <property type="gene ID" value="GGTG_07534"/>
</dbReference>
<dbReference type="RefSeq" id="XP_009223622.1">
    <property type="nucleotide sequence ID" value="XM_009225358.1"/>
</dbReference>